<feature type="region of interest" description="Disordered" evidence="1">
    <location>
        <begin position="74"/>
        <end position="96"/>
    </location>
</feature>
<dbReference type="OrthoDB" id="10001088at2"/>
<dbReference type="Proteomes" id="UP000002363">
    <property type="component" value="Plasmid pECL_B"/>
</dbReference>
<dbReference type="KEGG" id="enc:ECL_B110"/>
<accession>A0A0H3CU62</accession>
<gene>
    <name evidence="2" type="ordered locus">ECL_B110</name>
</gene>
<feature type="compositionally biased region" description="Basic and acidic residues" evidence="1">
    <location>
        <begin position="84"/>
        <end position="96"/>
    </location>
</feature>
<organism evidence="2 3">
    <name type="scientific">Enterobacter cloacae subsp. cloacae (strain ATCC 13047 / DSM 30054 / NBRC 13535 / NCTC 10005 / WDCM 00083 / NCDC 279-56)</name>
    <dbReference type="NCBI Taxonomy" id="716541"/>
    <lineage>
        <taxon>Bacteria</taxon>
        <taxon>Pseudomonadati</taxon>
        <taxon>Pseudomonadota</taxon>
        <taxon>Gammaproteobacteria</taxon>
        <taxon>Enterobacterales</taxon>
        <taxon>Enterobacteriaceae</taxon>
        <taxon>Enterobacter</taxon>
        <taxon>Enterobacter cloacae complex</taxon>
    </lineage>
</organism>
<dbReference type="AlphaFoldDB" id="A0A0H3CU62"/>
<evidence type="ECO:0000313" key="2">
    <source>
        <dbReference type="EMBL" id="ADF65072.1"/>
    </source>
</evidence>
<protein>
    <submittedName>
        <fullName evidence="2">Uncharacterized protein</fullName>
    </submittedName>
</protein>
<dbReference type="RefSeq" id="WP_013087380.1">
    <property type="nucleotide sequence ID" value="NC_014108.1"/>
</dbReference>
<sequence>MSAKLFGALLVVCGIAGAVVLWILSKTSSQTSESNQVRRFKLDHEYENKGFTEKGQSEGLLDIPTEISTDKSNAFESKQAFTSPDKHYDSLPGDKF</sequence>
<keyword evidence="2" id="KW-0614">Plasmid</keyword>
<evidence type="ECO:0000256" key="1">
    <source>
        <dbReference type="SAM" id="MobiDB-lite"/>
    </source>
</evidence>
<keyword evidence="3" id="KW-1185">Reference proteome</keyword>
<dbReference type="EnsemblBacteria" id="ADF65072">
    <property type="protein sequence ID" value="ADF65072"/>
    <property type="gene ID" value="ECL_B110"/>
</dbReference>
<proteinExistence type="predicted"/>
<name>A0A0H3CU62_ENTCC</name>
<evidence type="ECO:0000313" key="3">
    <source>
        <dbReference type="Proteomes" id="UP000002363"/>
    </source>
</evidence>
<dbReference type="EMBL" id="CP001920">
    <property type="protein sequence ID" value="ADF65072.1"/>
    <property type="molecule type" value="Genomic_DNA"/>
</dbReference>
<geneLocation type="plasmid" evidence="2 3">
    <name>pECL_B</name>
</geneLocation>
<reference evidence="2 3" key="1">
    <citation type="journal article" date="2010" name="J. Bacteriol.">
        <title>Complete genome sequence of Enterobacter cloacae subsp. cloacae type strain ATCC 13047.</title>
        <authorList>
            <person name="Ren Y."/>
            <person name="Ren Y."/>
            <person name="Zhou Z."/>
            <person name="Guo X."/>
            <person name="Li Y."/>
            <person name="Feng L."/>
            <person name="Wang L."/>
        </authorList>
    </citation>
    <scope>NUCLEOTIDE SEQUENCE [LARGE SCALE GENOMIC DNA]</scope>
    <source>
        <strain evidence="3">ATCC 13047 / DSM 30054 / NBRC 13535 / NCTC 10005 / WDCM 00083 / NCDC 279-56</strain>
        <plasmid evidence="2">pECL_B</plasmid>
    </source>
</reference>
<dbReference type="HOGENOM" id="CLU_2329475_0_0_6"/>